<name>A0A1F6FQ21_9BACT</name>
<dbReference type="Proteomes" id="UP000177968">
    <property type="component" value="Unassembled WGS sequence"/>
</dbReference>
<dbReference type="EMBL" id="MFMO01000013">
    <property type="protein sequence ID" value="OGG87958.1"/>
    <property type="molecule type" value="Genomic_DNA"/>
</dbReference>
<dbReference type="AlphaFoldDB" id="A0A1F6FQ21"/>
<evidence type="ECO:0000313" key="2">
    <source>
        <dbReference type="Proteomes" id="UP000177968"/>
    </source>
</evidence>
<gene>
    <name evidence="1" type="ORF">A3H15_02815</name>
</gene>
<proteinExistence type="predicted"/>
<comment type="caution">
    <text evidence="1">The sequence shown here is derived from an EMBL/GenBank/DDBJ whole genome shotgun (WGS) entry which is preliminary data.</text>
</comment>
<evidence type="ECO:0000313" key="1">
    <source>
        <dbReference type="EMBL" id="OGG87958.1"/>
    </source>
</evidence>
<organism evidence="1 2">
    <name type="scientific">Candidatus Kaiserbacteria bacterium RIFCSPLOWO2_12_FULL_50_28</name>
    <dbReference type="NCBI Taxonomy" id="1798527"/>
    <lineage>
        <taxon>Bacteria</taxon>
        <taxon>Candidatus Kaiseribacteriota</taxon>
    </lineage>
</organism>
<accession>A0A1F6FQ21</accession>
<sequence length="85" mass="9967">MTTIEQFFGLESYVSPSFIRDPLSRAADRDFSLVYRALQSTPPVEKTYRGGFMWRKRRVCFVLLLDDVIARIHELKKARRAKGRT</sequence>
<protein>
    <submittedName>
        <fullName evidence="1">Uncharacterized protein</fullName>
    </submittedName>
</protein>
<reference evidence="1 2" key="1">
    <citation type="journal article" date="2016" name="Nat. Commun.">
        <title>Thousands of microbial genomes shed light on interconnected biogeochemical processes in an aquifer system.</title>
        <authorList>
            <person name="Anantharaman K."/>
            <person name="Brown C.T."/>
            <person name="Hug L.A."/>
            <person name="Sharon I."/>
            <person name="Castelle C.J."/>
            <person name="Probst A.J."/>
            <person name="Thomas B.C."/>
            <person name="Singh A."/>
            <person name="Wilkins M.J."/>
            <person name="Karaoz U."/>
            <person name="Brodie E.L."/>
            <person name="Williams K.H."/>
            <person name="Hubbard S.S."/>
            <person name="Banfield J.F."/>
        </authorList>
    </citation>
    <scope>NUCLEOTIDE SEQUENCE [LARGE SCALE GENOMIC DNA]</scope>
</reference>